<dbReference type="InterPro" id="IPR057691">
    <property type="entry name" value="DUF7931"/>
</dbReference>
<organism evidence="2 3">
    <name type="scientific">Candidatus Muproteobacteria bacterium RIFCSPLOWO2_01_FULL_60_18</name>
    <dbReference type="NCBI Taxonomy" id="1817768"/>
    <lineage>
        <taxon>Bacteria</taxon>
        <taxon>Pseudomonadati</taxon>
        <taxon>Pseudomonadota</taxon>
        <taxon>Candidatus Muproteobacteria</taxon>
    </lineage>
</organism>
<accession>A0A1F6U1Y6</accession>
<reference evidence="2 3" key="1">
    <citation type="journal article" date="2016" name="Nat. Commun.">
        <title>Thousands of microbial genomes shed light on interconnected biogeochemical processes in an aquifer system.</title>
        <authorList>
            <person name="Anantharaman K."/>
            <person name="Brown C.T."/>
            <person name="Hug L.A."/>
            <person name="Sharon I."/>
            <person name="Castelle C.J."/>
            <person name="Probst A.J."/>
            <person name="Thomas B.C."/>
            <person name="Singh A."/>
            <person name="Wilkins M.J."/>
            <person name="Karaoz U."/>
            <person name="Brodie E.L."/>
            <person name="Williams K.H."/>
            <person name="Hubbard S.S."/>
            <person name="Banfield J.F."/>
        </authorList>
    </citation>
    <scope>NUCLEOTIDE SEQUENCE [LARGE SCALE GENOMIC DNA]</scope>
</reference>
<evidence type="ECO:0000313" key="3">
    <source>
        <dbReference type="Proteomes" id="UP000179037"/>
    </source>
</evidence>
<gene>
    <name evidence="2" type="ORF">A3A87_04640</name>
</gene>
<dbReference type="Proteomes" id="UP000179037">
    <property type="component" value="Unassembled WGS sequence"/>
</dbReference>
<dbReference type="EMBL" id="MFTC01000043">
    <property type="protein sequence ID" value="OGI51360.1"/>
    <property type="molecule type" value="Genomic_DNA"/>
</dbReference>
<dbReference type="Pfam" id="PF25559">
    <property type="entry name" value="DUF7931"/>
    <property type="match status" value="1"/>
</dbReference>
<sequence>METTKNSSAPEAPPQRRIIRDRHEVSDFLVVLAENATREIVIFAPRLDGAYFNTSRFARALASFAARHRQNLARIVIEDAEQAIRDNDHLVGLCRRLSDFIHMRQVAEEHLGIHEMFVVVDHRGYLHQQDTARPDCVAHPHDGHEAVLLTQRFNELWDRSEPVVALRAVGL</sequence>
<name>A0A1F6U1Y6_9PROT</name>
<dbReference type="AlphaFoldDB" id="A0A1F6U1Y6"/>
<comment type="caution">
    <text evidence="2">The sequence shown here is derived from an EMBL/GenBank/DDBJ whole genome shotgun (WGS) entry which is preliminary data.</text>
</comment>
<proteinExistence type="predicted"/>
<dbReference type="STRING" id="1817768.A3A87_04640"/>
<evidence type="ECO:0000313" key="2">
    <source>
        <dbReference type="EMBL" id="OGI51360.1"/>
    </source>
</evidence>
<feature type="domain" description="DUF7931" evidence="1">
    <location>
        <begin position="22"/>
        <end position="168"/>
    </location>
</feature>
<evidence type="ECO:0000259" key="1">
    <source>
        <dbReference type="Pfam" id="PF25559"/>
    </source>
</evidence>
<protein>
    <recommendedName>
        <fullName evidence="1">DUF7931 domain-containing protein</fullName>
    </recommendedName>
</protein>